<evidence type="ECO:0000256" key="1">
    <source>
        <dbReference type="ARBA" id="ARBA00022475"/>
    </source>
</evidence>
<evidence type="ECO:0000256" key="5">
    <source>
        <dbReference type="ARBA" id="ARBA00023136"/>
    </source>
</evidence>
<dbReference type="InterPro" id="IPR011922">
    <property type="entry name" value="Cell_div_FtsL"/>
</dbReference>
<evidence type="ECO:0000313" key="9">
    <source>
        <dbReference type="EMBL" id="XBX76105.1"/>
    </source>
</evidence>
<keyword evidence="3 7" id="KW-0812">Transmembrane</keyword>
<dbReference type="GO" id="GO:0032153">
    <property type="term" value="C:cell division site"/>
    <property type="evidence" value="ECO:0007669"/>
    <property type="project" value="UniProtKB-UniRule"/>
</dbReference>
<comment type="function">
    <text evidence="7">Essential cell division protein.</text>
</comment>
<name>A0AAU7VPW9_9FIRM</name>
<keyword evidence="4 7" id="KW-1133">Transmembrane helix</keyword>
<evidence type="ECO:0000256" key="4">
    <source>
        <dbReference type="ARBA" id="ARBA00022989"/>
    </source>
</evidence>
<keyword evidence="1 7" id="KW-1003">Cell membrane</keyword>
<comment type="similarity">
    <text evidence="7">Belongs to the FtsL family.</text>
</comment>
<evidence type="ECO:0000256" key="8">
    <source>
        <dbReference type="SAM" id="Coils"/>
    </source>
</evidence>
<evidence type="ECO:0000256" key="7">
    <source>
        <dbReference type="HAMAP-Rule" id="MF_00910"/>
    </source>
</evidence>
<evidence type="ECO:0000256" key="6">
    <source>
        <dbReference type="ARBA" id="ARBA00023306"/>
    </source>
</evidence>
<evidence type="ECO:0000256" key="3">
    <source>
        <dbReference type="ARBA" id="ARBA00022692"/>
    </source>
</evidence>
<sequence>MMVAERKKQVHNWGNEYQNNSTYTQKGRGPIHPFFKNALLIMIMVGISVGVVYRHANLVAMSREVNSLAVQKNQLADEKNSLQVEVAKASSLSRVETVATEELGLVEPRPEEYKVVRTSPEQSD</sequence>
<keyword evidence="8" id="KW-0175">Coiled coil</keyword>
<comment type="subcellular location">
    <subcellularLocation>
        <location evidence="7">Cell membrane</location>
        <topology evidence="7">Single-pass type II membrane protein</topology>
    </subcellularLocation>
    <text evidence="7">Localizes to the division septum where it forms a ring structure.</text>
</comment>
<feature type="coiled-coil region" evidence="8">
    <location>
        <begin position="58"/>
        <end position="92"/>
    </location>
</feature>
<protein>
    <recommendedName>
        <fullName evidence="7">Cell division protein FtsL</fullName>
    </recommendedName>
</protein>
<dbReference type="AlphaFoldDB" id="A0AAU7VPW9"/>
<dbReference type="EMBL" id="CP158367">
    <property type="protein sequence ID" value="XBX76105.1"/>
    <property type="molecule type" value="Genomic_DNA"/>
</dbReference>
<dbReference type="RefSeq" id="WP_350344839.1">
    <property type="nucleotide sequence ID" value="NZ_CP158367.1"/>
</dbReference>
<dbReference type="GO" id="GO:0005886">
    <property type="term" value="C:plasma membrane"/>
    <property type="evidence" value="ECO:0007669"/>
    <property type="project" value="UniProtKB-SubCell"/>
</dbReference>
<reference evidence="9" key="2">
    <citation type="submission" date="2024-06" db="EMBL/GenBank/DDBJ databases">
        <authorList>
            <person name="Petrova K.O."/>
            <person name="Toshchakov S.V."/>
            <person name="Boltjanskaja Y.V."/>
            <person name="Kevbrin V."/>
        </authorList>
    </citation>
    <scope>NUCLEOTIDE SEQUENCE</scope>
    <source>
        <strain evidence="9">Z-910T</strain>
    </source>
</reference>
<proteinExistence type="inferred from homology"/>
<dbReference type="GO" id="GO:0043093">
    <property type="term" value="P:FtsZ-dependent cytokinesis"/>
    <property type="evidence" value="ECO:0007669"/>
    <property type="project" value="UniProtKB-UniRule"/>
</dbReference>
<keyword evidence="5 7" id="KW-0472">Membrane</keyword>
<accession>A0AAU7VPW9</accession>
<keyword evidence="2 7" id="KW-0132">Cell division</keyword>
<evidence type="ECO:0000256" key="2">
    <source>
        <dbReference type="ARBA" id="ARBA00022618"/>
    </source>
</evidence>
<reference evidence="9" key="1">
    <citation type="journal article" date="2013" name="Extremophiles">
        <title>Proteinivorax tanatarense gen. nov., sp. nov., an anaerobic, haloalkaliphilic, proteolytic bacterium isolated from a decaying algal bloom, and proposal of Proteinivoraceae fam. nov.</title>
        <authorList>
            <person name="Kevbrin V."/>
            <person name="Boltyanskaya Y."/>
            <person name="Zhilina T."/>
            <person name="Kolganova T."/>
            <person name="Lavrentjeva E."/>
            <person name="Kuznetsov B."/>
        </authorList>
    </citation>
    <scope>NUCLEOTIDE SEQUENCE</scope>
    <source>
        <strain evidence="9">Z-910T</strain>
    </source>
</reference>
<gene>
    <name evidence="7" type="primary">ftsL</name>
    <name evidence="9" type="ORF">PRVXT_001281</name>
</gene>
<keyword evidence="6 7" id="KW-0131">Cell cycle</keyword>
<organism evidence="9">
    <name type="scientific">Proteinivorax tanatarense</name>
    <dbReference type="NCBI Taxonomy" id="1260629"/>
    <lineage>
        <taxon>Bacteria</taxon>
        <taxon>Bacillati</taxon>
        <taxon>Bacillota</taxon>
        <taxon>Clostridia</taxon>
        <taxon>Eubacteriales</taxon>
        <taxon>Proteinivoracaceae</taxon>
        <taxon>Proteinivorax</taxon>
    </lineage>
</organism>
<dbReference type="HAMAP" id="MF_00910">
    <property type="entry name" value="FtsL"/>
    <property type="match status" value="1"/>
</dbReference>
<feature type="transmembrane region" description="Helical" evidence="7">
    <location>
        <begin position="34"/>
        <end position="53"/>
    </location>
</feature>
<dbReference type="Pfam" id="PF04999">
    <property type="entry name" value="FtsL"/>
    <property type="match status" value="1"/>
</dbReference>